<comment type="caution">
    <text evidence="2">The sequence shown here is derived from an EMBL/GenBank/DDBJ whole genome shotgun (WGS) entry which is preliminary data.</text>
</comment>
<name>A0ABV6DEM3_9BACL</name>
<protein>
    <recommendedName>
        <fullName evidence="4">DUF2759 domain-containing protein</fullName>
    </recommendedName>
</protein>
<accession>A0ABV6DEM3</accession>
<reference evidence="2 3" key="1">
    <citation type="submission" date="2024-09" db="EMBL/GenBank/DDBJ databases">
        <authorList>
            <person name="Sun Q."/>
            <person name="Mori K."/>
        </authorList>
    </citation>
    <scope>NUCLEOTIDE SEQUENCE [LARGE SCALE GENOMIC DNA]</scope>
    <source>
        <strain evidence="2 3">CCM 7759</strain>
    </source>
</reference>
<sequence length="68" mass="7674">MFLAAEEAAAPTSLFNTFDLFMIAWTILIALGLYRILRSPKRNPFAIAFAGVSLLVFMFMDVIMIQGW</sequence>
<evidence type="ECO:0000313" key="3">
    <source>
        <dbReference type="Proteomes" id="UP001589776"/>
    </source>
</evidence>
<keyword evidence="1" id="KW-1133">Transmembrane helix</keyword>
<proteinExistence type="predicted"/>
<feature type="transmembrane region" description="Helical" evidence="1">
    <location>
        <begin position="44"/>
        <end position="65"/>
    </location>
</feature>
<organism evidence="2 3">
    <name type="scientific">Paenibacillus chartarius</name>
    <dbReference type="NCBI Taxonomy" id="747481"/>
    <lineage>
        <taxon>Bacteria</taxon>
        <taxon>Bacillati</taxon>
        <taxon>Bacillota</taxon>
        <taxon>Bacilli</taxon>
        <taxon>Bacillales</taxon>
        <taxon>Paenibacillaceae</taxon>
        <taxon>Paenibacillus</taxon>
    </lineage>
</organism>
<dbReference type="EMBL" id="JBHLWN010000008">
    <property type="protein sequence ID" value="MFC0211067.1"/>
    <property type="molecule type" value="Genomic_DNA"/>
</dbReference>
<keyword evidence="3" id="KW-1185">Reference proteome</keyword>
<evidence type="ECO:0000313" key="2">
    <source>
        <dbReference type="EMBL" id="MFC0211067.1"/>
    </source>
</evidence>
<dbReference type="Proteomes" id="UP001589776">
    <property type="component" value="Unassembled WGS sequence"/>
</dbReference>
<keyword evidence="1" id="KW-0812">Transmembrane</keyword>
<evidence type="ECO:0000256" key="1">
    <source>
        <dbReference type="SAM" id="Phobius"/>
    </source>
</evidence>
<feature type="transmembrane region" description="Helical" evidence="1">
    <location>
        <begin position="20"/>
        <end position="37"/>
    </location>
</feature>
<evidence type="ECO:0008006" key="4">
    <source>
        <dbReference type="Google" id="ProtNLM"/>
    </source>
</evidence>
<gene>
    <name evidence="2" type="ORF">ACFFK0_01170</name>
</gene>
<dbReference type="RefSeq" id="WP_377467793.1">
    <property type="nucleotide sequence ID" value="NZ_JBHLWN010000008.1"/>
</dbReference>
<keyword evidence="1" id="KW-0472">Membrane</keyword>